<dbReference type="InterPro" id="IPR000742">
    <property type="entry name" value="EGF"/>
</dbReference>
<feature type="domain" description="EGF-like" evidence="1">
    <location>
        <begin position="2"/>
        <end position="13"/>
    </location>
</feature>
<dbReference type="AlphaFoldDB" id="A0A166KQW6"/>
<organism evidence="2 3">
    <name type="scientific">Athelia psychrophila</name>
    <dbReference type="NCBI Taxonomy" id="1759441"/>
    <lineage>
        <taxon>Eukaryota</taxon>
        <taxon>Fungi</taxon>
        <taxon>Dikarya</taxon>
        <taxon>Basidiomycota</taxon>
        <taxon>Agaricomycotina</taxon>
        <taxon>Agaricomycetes</taxon>
        <taxon>Agaricomycetidae</taxon>
        <taxon>Atheliales</taxon>
        <taxon>Atheliaceae</taxon>
        <taxon>Athelia</taxon>
    </lineage>
</organism>
<reference evidence="2 3" key="1">
    <citation type="journal article" date="2016" name="Mol. Biol. Evol.">
        <title>Comparative Genomics of Early-Diverging Mushroom-Forming Fungi Provides Insights into the Origins of Lignocellulose Decay Capabilities.</title>
        <authorList>
            <person name="Nagy L.G."/>
            <person name="Riley R."/>
            <person name="Tritt A."/>
            <person name="Adam C."/>
            <person name="Daum C."/>
            <person name="Floudas D."/>
            <person name="Sun H."/>
            <person name="Yadav J.S."/>
            <person name="Pangilinan J."/>
            <person name="Larsson K.H."/>
            <person name="Matsuura K."/>
            <person name="Barry K."/>
            <person name="Labutti K."/>
            <person name="Kuo R."/>
            <person name="Ohm R.A."/>
            <person name="Bhattacharya S.S."/>
            <person name="Shirouzu T."/>
            <person name="Yoshinaga Y."/>
            <person name="Martin F.M."/>
            <person name="Grigoriev I.V."/>
            <person name="Hibbett D.S."/>
        </authorList>
    </citation>
    <scope>NUCLEOTIDE SEQUENCE [LARGE SCALE GENOMIC DNA]</scope>
    <source>
        <strain evidence="2 3">CBS 109695</strain>
    </source>
</reference>
<evidence type="ECO:0000259" key="1">
    <source>
        <dbReference type="PROSITE" id="PS00022"/>
    </source>
</evidence>
<proteinExistence type="predicted"/>
<dbReference type="PROSITE" id="PS00022">
    <property type="entry name" value="EGF_1"/>
    <property type="match status" value="1"/>
</dbReference>
<evidence type="ECO:0000313" key="2">
    <source>
        <dbReference type="EMBL" id="KZP22165.1"/>
    </source>
</evidence>
<sequence>MCTCGAGSQGRACKLGSSSSIGWASAAPMAIGTLGTIEDEGVRTIAARYLKMGQALKVLDIFKLITEAKEFEDTHNEALSDVERQ</sequence>
<protein>
    <recommendedName>
        <fullName evidence="1">EGF-like domain-containing protein</fullName>
    </recommendedName>
</protein>
<dbReference type="EMBL" id="KV417541">
    <property type="protein sequence ID" value="KZP22165.1"/>
    <property type="molecule type" value="Genomic_DNA"/>
</dbReference>
<gene>
    <name evidence="2" type="ORF">FIBSPDRAFT_1043663</name>
</gene>
<evidence type="ECO:0000313" key="3">
    <source>
        <dbReference type="Proteomes" id="UP000076532"/>
    </source>
</evidence>
<dbReference type="Proteomes" id="UP000076532">
    <property type="component" value="Unassembled WGS sequence"/>
</dbReference>
<name>A0A166KQW6_9AGAM</name>
<accession>A0A166KQW6</accession>
<keyword evidence="3" id="KW-1185">Reference proteome</keyword>